<dbReference type="RefSeq" id="WP_239317373.1">
    <property type="nucleotide sequence ID" value="NZ_JAKMUT010000009.1"/>
</dbReference>
<protein>
    <submittedName>
        <fullName evidence="6">ATP-binding cassette domain-containing protein</fullName>
    </submittedName>
</protein>
<evidence type="ECO:0000259" key="5">
    <source>
        <dbReference type="PROSITE" id="PS50893"/>
    </source>
</evidence>
<dbReference type="GO" id="GO:0005524">
    <property type="term" value="F:ATP binding"/>
    <property type="evidence" value="ECO:0007669"/>
    <property type="project" value="UniProtKB-KW"/>
</dbReference>
<evidence type="ECO:0000256" key="2">
    <source>
        <dbReference type="ARBA" id="ARBA00022448"/>
    </source>
</evidence>
<accession>A0A9X3LNE6</accession>
<dbReference type="InterPro" id="IPR003439">
    <property type="entry name" value="ABC_transporter-like_ATP-bd"/>
</dbReference>
<evidence type="ECO:0000256" key="4">
    <source>
        <dbReference type="ARBA" id="ARBA00022840"/>
    </source>
</evidence>
<dbReference type="InterPro" id="IPR003593">
    <property type="entry name" value="AAA+_ATPase"/>
</dbReference>
<gene>
    <name evidence="6" type="ORF">L8V00_09260</name>
</gene>
<dbReference type="PANTHER" id="PTHR43335">
    <property type="entry name" value="ABC TRANSPORTER, ATP-BINDING PROTEIN"/>
    <property type="match status" value="1"/>
</dbReference>
<dbReference type="PROSITE" id="PS00211">
    <property type="entry name" value="ABC_TRANSPORTER_1"/>
    <property type="match status" value="1"/>
</dbReference>
<reference evidence="6" key="1">
    <citation type="submission" date="2022-02" db="EMBL/GenBank/DDBJ databases">
        <title>Corynebacterium sp. from urogenital microbiome.</title>
        <authorList>
            <person name="Cappelli E.A."/>
            <person name="Ribeiro T.G."/>
            <person name="Peixe L."/>
        </authorList>
    </citation>
    <scope>NUCLEOTIDE SEQUENCE</scope>
    <source>
        <strain evidence="6">C8Ua_174</strain>
    </source>
</reference>
<evidence type="ECO:0000313" key="7">
    <source>
        <dbReference type="Proteomes" id="UP001146469"/>
    </source>
</evidence>
<evidence type="ECO:0000313" key="6">
    <source>
        <dbReference type="EMBL" id="MCZ9290384.1"/>
    </source>
</evidence>
<dbReference type="Pfam" id="PF00005">
    <property type="entry name" value="ABC_tran"/>
    <property type="match status" value="1"/>
</dbReference>
<dbReference type="SUPFAM" id="SSF52540">
    <property type="entry name" value="P-loop containing nucleoside triphosphate hydrolases"/>
    <property type="match status" value="1"/>
</dbReference>
<dbReference type="PANTHER" id="PTHR43335:SF4">
    <property type="entry name" value="ABC TRANSPORTER, ATP-BINDING PROTEIN"/>
    <property type="match status" value="1"/>
</dbReference>
<dbReference type="PROSITE" id="PS50893">
    <property type="entry name" value="ABC_TRANSPORTER_2"/>
    <property type="match status" value="1"/>
</dbReference>
<dbReference type="SMART" id="SM00382">
    <property type="entry name" value="AAA"/>
    <property type="match status" value="1"/>
</dbReference>
<comment type="similarity">
    <text evidence="1">Belongs to the ABC transporter superfamily.</text>
</comment>
<evidence type="ECO:0000256" key="1">
    <source>
        <dbReference type="ARBA" id="ARBA00005417"/>
    </source>
</evidence>
<dbReference type="GO" id="GO:0016887">
    <property type="term" value="F:ATP hydrolysis activity"/>
    <property type="evidence" value="ECO:0007669"/>
    <property type="project" value="InterPro"/>
</dbReference>
<keyword evidence="7" id="KW-1185">Reference proteome</keyword>
<keyword evidence="4 6" id="KW-0067">ATP-binding</keyword>
<dbReference type="Proteomes" id="UP001146469">
    <property type="component" value="Unassembled WGS sequence"/>
</dbReference>
<dbReference type="EMBL" id="JAKMUT010000009">
    <property type="protein sequence ID" value="MCZ9290384.1"/>
    <property type="molecule type" value="Genomic_DNA"/>
</dbReference>
<proteinExistence type="inferred from homology"/>
<organism evidence="6 7">
    <name type="scientific">Corynebacterium evansiae</name>
    <dbReference type="NCBI Taxonomy" id="2913499"/>
    <lineage>
        <taxon>Bacteria</taxon>
        <taxon>Bacillati</taxon>
        <taxon>Actinomycetota</taxon>
        <taxon>Actinomycetes</taxon>
        <taxon>Mycobacteriales</taxon>
        <taxon>Corynebacteriaceae</taxon>
        <taxon>Corynebacterium</taxon>
    </lineage>
</organism>
<dbReference type="AlphaFoldDB" id="A0A9X3LNE6"/>
<keyword evidence="3" id="KW-0547">Nucleotide-binding</keyword>
<dbReference type="Gene3D" id="3.40.50.300">
    <property type="entry name" value="P-loop containing nucleotide triphosphate hydrolases"/>
    <property type="match status" value="1"/>
</dbReference>
<evidence type="ECO:0000256" key="3">
    <source>
        <dbReference type="ARBA" id="ARBA00022741"/>
    </source>
</evidence>
<sequence>MMIEVDNLTHTFRARGDRTTSPLQDVSCTFEDGTINYLLGLNGTGKSTLLGCIAGIHRPTHGSVLIDGRALSELRYPLRSVGSHLSSNKFQKTHSALTHLRWLCKLANAPEERAAELLNAVELNSVGNTPIANYSLGMRQRLGIASVLVGNPRNIILDEPLNGLDIQGVMWLRSLIQGWADEGRCVLIASHHLKEVEATAGTVTVLSQGNIVASGTTTEVIQQNQATDLEQAIAQLIPELGS</sequence>
<dbReference type="InterPro" id="IPR017871">
    <property type="entry name" value="ABC_transporter-like_CS"/>
</dbReference>
<name>A0A9X3LNE6_9CORY</name>
<keyword evidence="2" id="KW-0813">Transport</keyword>
<dbReference type="InterPro" id="IPR027417">
    <property type="entry name" value="P-loop_NTPase"/>
</dbReference>
<feature type="domain" description="ABC transporter" evidence="5">
    <location>
        <begin position="3"/>
        <end position="233"/>
    </location>
</feature>
<comment type="caution">
    <text evidence="6">The sequence shown here is derived from an EMBL/GenBank/DDBJ whole genome shotgun (WGS) entry which is preliminary data.</text>
</comment>